<dbReference type="EMBL" id="JACVVK020000439">
    <property type="protein sequence ID" value="KAK7474342.1"/>
    <property type="molecule type" value="Genomic_DNA"/>
</dbReference>
<organism evidence="2 3">
    <name type="scientific">Batillaria attramentaria</name>
    <dbReference type="NCBI Taxonomy" id="370345"/>
    <lineage>
        <taxon>Eukaryota</taxon>
        <taxon>Metazoa</taxon>
        <taxon>Spiralia</taxon>
        <taxon>Lophotrochozoa</taxon>
        <taxon>Mollusca</taxon>
        <taxon>Gastropoda</taxon>
        <taxon>Caenogastropoda</taxon>
        <taxon>Sorbeoconcha</taxon>
        <taxon>Cerithioidea</taxon>
        <taxon>Batillariidae</taxon>
        <taxon>Batillaria</taxon>
    </lineage>
</organism>
<reference evidence="2 3" key="1">
    <citation type="journal article" date="2023" name="Sci. Data">
        <title>Genome assembly of the Korean intertidal mud-creeper Batillaria attramentaria.</title>
        <authorList>
            <person name="Patra A.K."/>
            <person name="Ho P.T."/>
            <person name="Jun S."/>
            <person name="Lee S.J."/>
            <person name="Kim Y."/>
            <person name="Won Y.J."/>
        </authorList>
    </citation>
    <scope>NUCLEOTIDE SEQUENCE [LARGE SCALE GENOMIC DNA]</scope>
    <source>
        <strain evidence="2">Wonlab-2016</strain>
    </source>
</reference>
<evidence type="ECO:0000313" key="2">
    <source>
        <dbReference type="EMBL" id="KAK7474342.1"/>
    </source>
</evidence>
<dbReference type="AlphaFoldDB" id="A0ABD0JHF5"/>
<comment type="caution">
    <text evidence="2">The sequence shown here is derived from an EMBL/GenBank/DDBJ whole genome shotgun (WGS) entry which is preliminary data.</text>
</comment>
<keyword evidence="3" id="KW-1185">Reference proteome</keyword>
<protein>
    <submittedName>
        <fullName evidence="2">Uncharacterized protein</fullName>
    </submittedName>
</protein>
<gene>
    <name evidence="2" type="ORF">BaRGS_00034390</name>
</gene>
<dbReference type="Proteomes" id="UP001519460">
    <property type="component" value="Unassembled WGS sequence"/>
</dbReference>
<evidence type="ECO:0000313" key="3">
    <source>
        <dbReference type="Proteomes" id="UP001519460"/>
    </source>
</evidence>
<feature type="region of interest" description="Disordered" evidence="1">
    <location>
        <begin position="49"/>
        <end position="78"/>
    </location>
</feature>
<proteinExistence type="predicted"/>
<name>A0ABD0JHF5_9CAEN</name>
<sequence>MGAPSPRLAPGVPGLAIGQRQPIESRVTFALWRREFWSGCDARVEAGREVRDEADEVVRSQTNDINTRHSGHRPRHDGEVKVTTDTMKFIVAFPDVWLMCDSTNVKTMVVPPFLAPSDLWSSAVGEKRRTGY</sequence>
<evidence type="ECO:0000256" key="1">
    <source>
        <dbReference type="SAM" id="MobiDB-lite"/>
    </source>
</evidence>
<accession>A0ABD0JHF5</accession>